<feature type="region of interest" description="Disordered" evidence="1">
    <location>
        <begin position="312"/>
        <end position="379"/>
    </location>
</feature>
<sequence length="379" mass="40115">MRQARKPFKSAPRQVMPCLDRLAIFYGLLAIVPFIHGQTTQTTQMFEWWFSGDQTLSTSRPSCGSFSIGADARTADGIPPFYMTAFAVGGTPSTSFIGTNESNLTWTLTHPMGTQLVLGVVDSQGHSGGISPTLYTVTAGATTQCIPTIKSDTSFKISANVTDVLNTCQPWGLMIEGGAPPYNVTIAPMNSANITNATLGPTDSVFTYINRVPPGSQVIASASDMNGNWATGSPFVRTQGSEDITCLGLVSTGHGGQPANGTPPKHSLSRRAKIGIAVGAVAGAFLLCVVIISGIVRRRRIQRAKPPTTNITPFFAGDGRTEPPLVGFASSASHSRNASKAGSRQTSETDPESPPPRSATLPVVRELPPPYPNFLRYEA</sequence>
<reference evidence="3" key="1">
    <citation type="submission" date="2023-03" db="EMBL/GenBank/DDBJ databases">
        <title>Massive genome expansion in bonnet fungi (Mycena s.s.) driven by repeated elements and novel gene families across ecological guilds.</title>
        <authorList>
            <consortium name="Lawrence Berkeley National Laboratory"/>
            <person name="Harder C.B."/>
            <person name="Miyauchi S."/>
            <person name="Viragh M."/>
            <person name="Kuo A."/>
            <person name="Thoen E."/>
            <person name="Andreopoulos B."/>
            <person name="Lu D."/>
            <person name="Skrede I."/>
            <person name="Drula E."/>
            <person name="Henrissat B."/>
            <person name="Morin E."/>
            <person name="Kohler A."/>
            <person name="Barry K."/>
            <person name="LaButti K."/>
            <person name="Morin E."/>
            <person name="Salamov A."/>
            <person name="Lipzen A."/>
            <person name="Mereny Z."/>
            <person name="Hegedus B."/>
            <person name="Baldrian P."/>
            <person name="Stursova M."/>
            <person name="Weitz H."/>
            <person name="Taylor A."/>
            <person name="Grigoriev I.V."/>
            <person name="Nagy L.G."/>
            <person name="Martin F."/>
            <person name="Kauserud H."/>
        </authorList>
    </citation>
    <scope>NUCLEOTIDE SEQUENCE</scope>
    <source>
        <strain evidence="3">CBHHK002</strain>
    </source>
</reference>
<protein>
    <submittedName>
        <fullName evidence="3">Uncharacterized protein</fullName>
    </submittedName>
</protein>
<dbReference type="EMBL" id="JARIHO010000004">
    <property type="protein sequence ID" value="KAJ7362831.1"/>
    <property type="molecule type" value="Genomic_DNA"/>
</dbReference>
<organism evidence="3 4">
    <name type="scientific">Mycena albidolilacea</name>
    <dbReference type="NCBI Taxonomy" id="1033008"/>
    <lineage>
        <taxon>Eukaryota</taxon>
        <taxon>Fungi</taxon>
        <taxon>Dikarya</taxon>
        <taxon>Basidiomycota</taxon>
        <taxon>Agaricomycotina</taxon>
        <taxon>Agaricomycetes</taxon>
        <taxon>Agaricomycetidae</taxon>
        <taxon>Agaricales</taxon>
        <taxon>Marasmiineae</taxon>
        <taxon>Mycenaceae</taxon>
        <taxon>Mycena</taxon>
    </lineage>
</organism>
<name>A0AAD7F0S0_9AGAR</name>
<dbReference type="Proteomes" id="UP001218218">
    <property type="component" value="Unassembled WGS sequence"/>
</dbReference>
<feature type="compositionally biased region" description="Polar residues" evidence="1">
    <location>
        <begin position="330"/>
        <end position="348"/>
    </location>
</feature>
<evidence type="ECO:0000313" key="3">
    <source>
        <dbReference type="EMBL" id="KAJ7362831.1"/>
    </source>
</evidence>
<evidence type="ECO:0000256" key="1">
    <source>
        <dbReference type="SAM" id="MobiDB-lite"/>
    </source>
</evidence>
<accession>A0AAD7F0S0</accession>
<proteinExistence type="predicted"/>
<evidence type="ECO:0000256" key="2">
    <source>
        <dbReference type="SAM" id="Phobius"/>
    </source>
</evidence>
<comment type="caution">
    <text evidence="3">The sequence shown here is derived from an EMBL/GenBank/DDBJ whole genome shotgun (WGS) entry which is preliminary data.</text>
</comment>
<keyword evidence="4" id="KW-1185">Reference proteome</keyword>
<keyword evidence="2" id="KW-0812">Transmembrane</keyword>
<evidence type="ECO:0000313" key="4">
    <source>
        <dbReference type="Proteomes" id="UP001218218"/>
    </source>
</evidence>
<keyword evidence="2" id="KW-0472">Membrane</keyword>
<gene>
    <name evidence="3" type="ORF">DFH08DRAFT_841551</name>
</gene>
<feature type="transmembrane region" description="Helical" evidence="2">
    <location>
        <begin position="274"/>
        <end position="296"/>
    </location>
</feature>
<dbReference type="AlphaFoldDB" id="A0AAD7F0S0"/>
<keyword evidence="2" id="KW-1133">Transmembrane helix</keyword>